<dbReference type="GO" id="GO:1990904">
    <property type="term" value="C:ribonucleoprotein complex"/>
    <property type="evidence" value="ECO:0007669"/>
    <property type="project" value="UniProtKB-KW"/>
</dbReference>
<organism evidence="4">
    <name type="scientific">Thuricola similis</name>
    <dbReference type="NCBI Taxonomy" id="2784598"/>
    <lineage>
        <taxon>Eukaryota</taxon>
        <taxon>Sar</taxon>
        <taxon>Alveolata</taxon>
        <taxon>Ciliophora</taxon>
        <taxon>Intramacronucleata</taxon>
        <taxon>Oligohymenophorea</taxon>
        <taxon>Peritrichia</taxon>
        <taxon>Sessilida</taxon>
        <taxon>Vaginicolidae</taxon>
        <taxon>Thuricola</taxon>
    </lineage>
</organism>
<geneLocation type="mitochondrion" evidence="4"/>
<dbReference type="AlphaFoldDB" id="A0A7T8G457"/>
<protein>
    <submittedName>
        <fullName evidence="4">30S ribosomal protein S19</fullName>
    </submittedName>
</protein>
<keyword evidence="2 4" id="KW-0689">Ribosomal protein</keyword>
<keyword evidence="4" id="KW-0496">Mitochondrion</keyword>
<dbReference type="RefSeq" id="YP_010147345.1">
    <property type="nucleotide sequence ID" value="NC_057079.1"/>
</dbReference>
<dbReference type="GO" id="GO:0006412">
    <property type="term" value="P:translation"/>
    <property type="evidence" value="ECO:0007669"/>
    <property type="project" value="InterPro"/>
</dbReference>
<accession>A0A7T8G457</accession>
<proteinExistence type="inferred from homology"/>
<dbReference type="EMBL" id="MW221262">
    <property type="protein sequence ID" value="QQP22156.1"/>
    <property type="molecule type" value="Genomic_DNA"/>
</dbReference>
<dbReference type="GO" id="GO:0005840">
    <property type="term" value="C:ribosome"/>
    <property type="evidence" value="ECO:0007669"/>
    <property type="project" value="UniProtKB-KW"/>
</dbReference>
<dbReference type="InterPro" id="IPR023575">
    <property type="entry name" value="Ribosomal_uS19_SF"/>
</dbReference>
<dbReference type="GO" id="GO:0003735">
    <property type="term" value="F:structural constituent of ribosome"/>
    <property type="evidence" value="ECO:0007669"/>
    <property type="project" value="InterPro"/>
</dbReference>
<dbReference type="SUPFAM" id="SSF54570">
    <property type="entry name" value="Ribosomal protein S19"/>
    <property type="match status" value="1"/>
</dbReference>
<evidence type="ECO:0000313" key="4">
    <source>
        <dbReference type="EMBL" id="QQP22156.1"/>
    </source>
</evidence>
<dbReference type="GeneID" id="67145441"/>
<sequence>MRRSSWKYTPITFFDYYYYISKLLKIKLINKFHIAPRTKVMTTLSQPWNSIHQGKNYTMVNFYKIRLGYKYGSFSKTRKPFFFRSKKKKK</sequence>
<evidence type="ECO:0000256" key="2">
    <source>
        <dbReference type="ARBA" id="ARBA00022980"/>
    </source>
</evidence>
<evidence type="ECO:0000256" key="1">
    <source>
        <dbReference type="ARBA" id="ARBA00007345"/>
    </source>
</evidence>
<comment type="similarity">
    <text evidence="1">Belongs to the universal ribosomal protein uS19 family.</text>
</comment>
<reference evidence="4" key="1">
    <citation type="submission" date="2020-11" db="EMBL/GenBank/DDBJ databases">
        <title>Combining integrative taxonomy and mitogenome sequencing of Thuricola similis Bock, 1963 (Peritrichia, Vaginicolidae) provides a full redescription of this poorly known ciliate and new insights into the evolutionary relationships among Oligohymenophorea subclasses.</title>
        <authorList>
            <person name="Liao W."/>
            <person name="Campello-Nunes P.H."/>
            <person name="Gammuto L."/>
            <person name="Viana T.A."/>
            <person name="de Oliveira Marchesini R."/>
            <person name="da Silva Pavia T."/>
            <person name="da Silva-Neto I.D."/>
            <person name="Modeo L."/>
            <person name="Petroni G."/>
        </authorList>
    </citation>
    <scope>NUCLEOTIDE SEQUENCE</scope>
    <source>
        <strain evidence="4">CUIT</strain>
    </source>
</reference>
<gene>
    <name evidence="4" type="primary">rpS19</name>
    <name evidence="4" type="ORF">TSIM_50</name>
</gene>
<evidence type="ECO:0000256" key="3">
    <source>
        <dbReference type="ARBA" id="ARBA00023274"/>
    </source>
</evidence>
<keyword evidence="3" id="KW-0687">Ribonucleoprotein</keyword>
<name>A0A7T8G457_9CILI</name>